<organism evidence="1 2">
    <name type="scientific">Martelella mediterranea DSM 17316</name>
    <dbReference type="NCBI Taxonomy" id="1122214"/>
    <lineage>
        <taxon>Bacteria</taxon>
        <taxon>Pseudomonadati</taxon>
        <taxon>Pseudomonadota</taxon>
        <taxon>Alphaproteobacteria</taxon>
        <taxon>Hyphomicrobiales</taxon>
        <taxon>Aurantimonadaceae</taxon>
        <taxon>Martelella</taxon>
    </lineage>
</organism>
<dbReference type="AlphaFoldDB" id="A0A1U9Z755"/>
<dbReference type="EMBL" id="CP020330">
    <property type="protein sequence ID" value="AQZ53553.1"/>
    <property type="molecule type" value="Genomic_DNA"/>
</dbReference>
<sequence length="138" mass="15462">MSRPELTHFDALIYVMVMASAVDSAMSDTEMARIGHITRSLPVFEGFDENDLTRIAHDCAGIVSGPEGMDIALEIIRDTLPKRLYDTAYALAVEIMSVDQVIRAEEIRLLQLLRDRLHLDKLTCAAIERGAIARYRTV</sequence>
<keyword evidence="2" id="KW-1185">Reference proteome</keyword>
<dbReference type="Proteomes" id="UP000191135">
    <property type="component" value="Chromosome"/>
</dbReference>
<dbReference type="OrthoDB" id="8448017at2"/>
<dbReference type="KEGG" id="mmed:Mame_04259"/>
<dbReference type="SUPFAM" id="SSF158682">
    <property type="entry name" value="TerB-like"/>
    <property type="match status" value="1"/>
</dbReference>
<name>A0A1U9Z755_9HYPH</name>
<dbReference type="InterPro" id="IPR029024">
    <property type="entry name" value="TerB-like"/>
</dbReference>
<evidence type="ECO:0000313" key="2">
    <source>
        <dbReference type="Proteomes" id="UP000191135"/>
    </source>
</evidence>
<dbReference type="RefSeq" id="WP_018064394.1">
    <property type="nucleotide sequence ID" value="NZ_AQWH01000007.1"/>
</dbReference>
<evidence type="ECO:0008006" key="3">
    <source>
        <dbReference type="Google" id="ProtNLM"/>
    </source>
</evidence>
<protein>
    <recommendedName>
        <fullName evidence="3">Tellurite resistance protein TerB</fullName>
    </recommendedName>
</protein>
<accession>A0A1U9Z755</accession>
<gene>
    <name evidence="1" type="ORF">Mame_04259</name>
</gene>
<evidence type="ECO:0000313" key="1">
    <source>
        <dbReference type="EMBL" id="AQZ53553.1"/>
    </source>
</evidence>
<proteinExistence type="predicted"/>
<dbReference type="STRING" id="1122214.Mame_04259"/>
<reference evidence="1 2" key="1">
    <citation type="submission" date="2017-03" db="EMBL/GenBank/DDBJ databases">
        <title>Foreign affairs: Plasmid Transfer between Roseobacters and Rhizobia.</title>
        <authorList>
            <person name="Bartling P."/>
            <person name="Bunk B."/>
            <person name="Overmann J."/>
            <person name="Brinkmann H."/>
            <person name="Petersen J."/>
        </authorList>
    </citation>
    <scope>NUCLEOTIDE SEQUENCE [LARGE SCALE GENOMIC DNA]</scope>
    <source>
        <strain evidence="1 2">MACL11</strain>
    </source>
</reference>
<dbReference type="Gene3D" id="1.10.3680.10">
    <property type="entry name" value="TerB-like"/>
    <property type="match status" value="1"/>
</dbReference>
<dbReference type="CDD" id="cd07176">
    <property type="entry name" value="terB"/>
    <property type="match status" value="1"/>
</dbReference>
<dbReference type="eggNOG" id="COG3793">
    <property type="taxonomic scope" value="Bacteria"/>
</dbReference>